<comment type="similarity">
    <text evidence="1">Belongs to the peptidase S8 family.</text>
</comment>
<gene>
    <name evidence="4" type="ORF">EAS64_20970</name>
</gene>
<dbReference type="OrthoDB" id="3480681at2"/>
<dbReference type="PROSITE" id="PS51695">
    <property type="entry name" value="SEDOLISIN"/>
    <property type="match status" value="1"/>
</dbReference>
<dbReference type="Gene3D" id="3.40.50.200">
    <property type="entry name" value="Peptidase S8/S53 domain"/>
    <property type="match status" value="1"/>
</dbReference>
<dbReference type="PANTHER" id="PTHR14218">
    <property type="entry name" value="PROTEASE S8 TRIPEPTIDYL PEPTIDASE I CLN2"/>
    <property type="match status" value="1"/>
</dbReference>
<name>A0A6P2BV57_9ACTN</name>
<dbReference type="PROSITE" id="PS51892">
    <property type="entry name" value="SUBTILASE"/>
    <property type="match status" value="1"/>
</dbReference>
<evidence type="ECO:0000313" key="4">
    <source>
        <dbReference type="EMBL" id="TVZ02944.1"/>
    </source>
</evidence>
<dbReference type="InterPro" id="IPR000209">
    <property type="entry name" value="Peptidase_S8/S53_dom"/>
</dbReference>
<keyword evidence="4" id="KW-0378">Hydrolase</keyword>
<dbReference type="AlphaFoldDB" id="A0A6P2BV57"/>
<dbReference type="GO" id="GO:0006508">
    <property type="term" value="P:proteolysis"/>
    <property type="evidence" value="ECO:0007669"/>
    <property type="project" value="UniProtKB-KW"/>
</dbReference>
<keyword evidence="4" id="KW-0645">Protease</keyword>
<feature type="chain" id="PRO_5039475695" evidence="2">
    <location>
        <begin position="38"/>
        <end position="469"/>
    </location>
</feature>
<proteinExistence type="inferred from homology"/>
<dbReference type="CDD" id="cd04056">
    <property type="entry name" value="Peptidases_S53"/>
    <property type="match status" value="1"/>
</dbReference>
<dbReference type="SUPFAM" id="SSF52743">
    <property type="entry name" value="Subtilisin-like"/>
    <property type="match status" value="1"/>
</dbReference>
<evidence type="ECO:0000313" key="5">
    <source>
        <dbReference type="Proteomes" id="UP000460272"/>
    </source>
</evidence>
<feature type="signal peptide" evidence="2">
    <location>
        <begin position="1"/>
        <end position="37"/>
    </location>
</feature>
<sequence length="469" mass="48012">MHKARTAALTAVIAAAAAAATMAVPATLTSAAASASAAGSAASAAVNVTVRPAAIRLPGAPRQAPPTTAQCKKLDGIACFNPNQLRAAYHLPALYAQGVTGKGQTIMIVDSFGSPTIKADLAAFDKQFGYPAPPNFTVIAPVGKITKFDPSWAGETTLDVEYAHALAPGANILLVETPVSETEGVTGFPQIVAAEKYAMAHYKVSVISQSFGATEQTFPNTKLPAALRAAYTDAASRKVTVLAASGDGGATDYKSDQVSYYTSRVTSWPDSDPLVTAIGGTQLKQTAAGYKSVAWNDTYDQAWQLYASGSVDPNPVASGGGKSAFFARPAFQNSVKAVAGTRRGVPDISMSAACDGAVDTYSSYGGAAGWTLTCGTSEATPEFAAIVALADQVAGHRLGNINAALYKLSARHVPGIVDVTSGNNTVSFFQGTSVNPVKVKGYAATKGYDLVTGVGTVSAPAFVHELAGK</sequence>
<feature type="domain" description="Peptidase S53" evidence="3">
    <location>
        <begin position="79"/>
        <end position="469"/>
    </location>
</feature>
<dbReference type="InterPro" id="IPR030400">
    <property type="entry name" value="Sedolisin_dom"/>
</dbReference>
<evidence type="ECO:0000259" key="3">
    <source>
        <dbReference type="PROSITE" id="PS51695"/>
    </source>
</evidence>
<keyword evidence="5" id="KW-1185">Reference proteome</keyword>
<dbReference type="InterPro" id="IPR050819">
    <property type="entry name" value="Tripeptidyl-peptidase_I"/>
</dbReference>
<protein>
    <submittedName>
        <fullName evidence="4">Protease</fullName>
    </submittedName>
</protein>
<evidence type="ECO:0000256" key="1">
    <source>
        <dbReference type="PROSITE-ProRule" id="PRU01240"/>
    </source>
</evidence>
<dbReference type="Proteomes" id="UP000460272">
    <property type="component" value="Unassembled WGS sequence"/>
</dbReference>
<organism evidence="4 5">
    <name type="scientific">Trebonia kvetii</name>
    <dbReference type="NCBI Taxonomy" id="2480626"/>
    <lineage>
        <taxon>Bacteria</taxon>
        <taxon>Bacillati</taxon>
        <taxon>Actinomycetota</taxon>
        <taxon>Actinomycetes</taxon>
        <taxon>Streptosporangiales</taxon>
        <taxon>Treboniaceae</taxon>
        <taxon>Trebonia</taxon>
    </lineage>
</organism>
<dbReference type="EMBL" id="RPFW01000004">
    <property type="protein sequence ID" value="TVZ02944.1"/>
    <property type="molecule type" value="Genomic_DNA"/>
</dbReference>
<dbReference type="PANTHER" id="PTHR14218:SF15">
    <property type="entry name" value="TRIPEPTIDYL-PEPTIDASE 1"/>
    <property type="match status" value="1"/>
</dbReference>
<dbReference type="GO" id="GO:0004252">
    <property type="term" value="F:serine-type endopeptidase activity"/>
    <property type="evidence" value="ECO:0007669"/>
    <property type="project" value="InterPro"/>
</dbReference>
<comment type="caution">
    <text evidence="1">Lacks conserved residue(s) required for the propagation of feature annotation.</text>
</comment>
<evidence type="ECO:0000256" key="2">
    <source>
        <dbReference type="SAM" id="SignalP"/>
    </source>
</evidence>
<keyword evidence="2" id="KW-0732">Signal</keyword>
<comment type="caution">
    <text evidence="4">The sequence shown here is derived from an EMBL/GenBank/DDBJ whole genome shotgun (WGS) entry which is preliminary data.</text>
</comment>
<reference evidence="4 5" key="1">
    <citation type="submission" date="2018-11" db="EMBL/GenBank/DDBJ databases">
        <title>Trebonia kvetii gen.nov., sp.nov., a novel acidophilic actinobacterium, and proposal of the new actinobacterial family Treboniaceae fam. nov.</title>
        <authorList>
            <person name="Rapoport D."/>
            <person name="Sagova-Mareckova M."/>
            <person name="Sedlacek I."/>
            <person name="Provaznik J."/>
            <person name="Kralova S."/>
            <person name="Pavlinic D."/>
            <person name="Benes V."/>
            <person name="Kopecky J."/>
        </authorList>
    </citation>
    <scope>NUCLEOTIDE SEQUENCE [LARGE SCALE GENOMIC DNA]</scope>
    <source>
        <strain evidence="4 5">15Tr583</strain>
    </source>
</reference>
<accession>A0A6P2BV57</accession>
<dbReference type="InterPro" id="IPR036852">
    <property type="entry name" value="Peptidase_S8/S53_dom_sf"/>
</dbReference>
<dbReference type="Pfam" id="PF00082">
    <property type="entry name" value="Peptidase_S8"/>
    <property type="match status" value="1"/>
</dbReference>
<dbReference type="RefSeq" id="WP_145855239.1">
    <property type="nucleotide sequence ID" value="NZ_RPFW01000004.1"/>
</dbReference>
<dbReference type="GO" id="GO:0008240">
    <property type="term" value="F:tripeptidyl-peptidase activity"/>
    <property type="evidence" value="ECO:0007669"/>
    <property type="project" value="TreeGrafter"/>
</dbReference>